<evidence type="ECO:0000256" key="2">
    <source>
        <dbReference type="ARBA" id="ARBA00011245"/>
    </source>
</evidence>
<dbReference type="InterPro" id="IPR043502">
    <property type="entry name" value="DNA/RNA_pol_sf"/>
</dbReference>
<comment type="catalytic activity">
    <reaction evidence="5">
        <text>DNA(n) + a 2'-deoxyribonucleoside 5'-triphosphate = DNA(n+1) + diphosphate</text>
        <dbReference type="Rhea" id="RHEA:22508"/>
        <dbReference type="Rhea" id="RHEA-COMP:17339"/>
        <dbReference type="Rhea" id="RHEA-COMP:17340"/>
        <dbReference type="ChEBI" id="CHEBI:33019"/>
        <dbReference type="ChEBI" id="CHEBI:61560"/>
        <dbReference type="ChEBI" id="CHEBI:173112"/>
        <dbReference type="EC" id="2.7.7.7"/>
    </reaction>
</comment>
<evidence type="ECO:0000313" key="8">
    <source>
        <dbReference type="Proteomes" id="UP000198346"/>
    </source>
</evidence>
<reference evidence="7 8" key="1">
    <citation type="submission" date="2017-07" db="EMBL/GenBank/DDBJ databases">
        <authorList>
            <person name="Sun Z.S."/>
            <person name="Albrecht U."/>
            <person name="Echele G."/>
            <person name="Lee C.C."/>
        </authorList>
    </citation>
    <scope>NUCLEOTIDE SEQUENCE [LARGE SCALE GENOMIC DNA]</scope>
    <source>
        <strain evidence="7 8">CGMCC 1.12710</strain>
    </source>
</reference>
<dbReference type="GO" id="GO:0003887">
    <property type="term" value="F:DNA-directed DNA polymerase activity"/>
    <property type="evidence" value="ECO:0007669"/>
    <property type="project" value="TreeGrafter"/>
</dbReference>
<evidence type="ECO:0000313" key="7">
    <source>
        <dbReference type="EMBL" id="SNT73543.1"/>
    </source>
</evidence>
<evidence type="ECO:0000256" key="5">
    <source>
        <dbReference type="ARBA" id="ARBA00049244"/>
    </source>
</evidence>
<dbReference type="PANTHER" id="PTHR11076:SF34">
    <property type="entry name" value="PROTEIN UMUC"/>
    <property type="match status" value="1"/>
</dbReference>
<sequence>MSSAAEMSLVHGPPGYRPNVGLRYLFIDFNAYFAAVEQHDHPGLFGRPVVVAPLASESSGAIAVSYEARAFGIRRGTPIREARRLCPGLAVMPARHDRYVAVHKQLMDEIGRHLPLVKVYSIDEAAFRLSRSEEHPRAALVVARAIKRGIAENVGPALRASIGLAPSRLLAKLAAERNKPDGLTVLEIADLPRRLAGMPLEEIPGVGPGVAARLARAGVHDFPALWRLQPKQARAIWGSVQGERFWYALHGYEVDEPETKKSMIGHSRVLSREHERPCEARVVGRALLLKAASRLRHYGLHARALTLAVRLRPVGRWEGARRFPPTQDSFSFLRVFDALWAAFLDEARCGRGAPAPRCGGVTVYLHDLAAEGAAELAQLDLFAPSDPAADRRARLWATIDRINADLEHKFERLGGGSKTGEKRRRYVTLARQQGLDLDYLGAKIAFSRVPEEAEFLY</sequence>
<gene>
    <name evidence="7" type="ORF">SAMN06297382_1868</name>
</gene>
<dbReference type="PROSITE" id="PS50173">
    <property type="entry name" value="UMUC"/>
    <property type="match status" value="1"/>
</dbReference>
<dbReference type="Gene3D" id="3.30.70.270">
    <property type="match status" value="1"/>
</dbReference>
<dbReference type="Gene3D" id="1.10.150.20">
    <property type="entry name" value="5' to 3' exonuclease, C-terminal subdomain"/>
    <property type="match status" value="1"/>
</dbReference>
<comment type="subunit">
    <text evidence="2">Monomer.</text>
</comment>
<dbReference type="InterPro" id="IPR050116">
    <property type="entry name" value="DNA_polymerase-Y"/>
</dbReference>
<feature type="domain" description="UmuC" evidence="6">
    <location>
        <begin position="24"/>
        <end position="207"/>
    </location>
</feature>
<dbReference type="Pfam" id="PF00817">
    <property type="entry name" value="IMS"/>
    <property type="match status" value="1"/>
</dbReference>
<dbReference type="GO" id="GO:0006281">
    <property type="term" value="P:DNA repair"/>
    <property type="evidence" value="ECO:0007669"/>
    <property type="project" value="InterPro"/>
</dbReference>
<comment type="similarity">
    <text evidence="1">Belongs to the DNA polymerase type-Y family.</text>
</comment>
<dbReference type="Gene3D" id="3.40.1170.60">
    <property type="match status" value="1"/>
</dbReference>
<dbReference type="PANTHER" id="PTHR11076">
    <property type="entry name" value="DNA REPAIR POLYMERASE UMUC / TRANSFERASE FAMILY MEMBER"/>
    <property type="match status" value="1"/>
</dbReference>
<dbReference type="EMBL" id="FZQA01000003">
    <property type="protein sequence ID" value="SNT73543.1"/>
    <property type="molecule type" value="Genomic_DNA"/>
</dbReference>
<keyword evidence="8" id="KW-1185">Reference proteome</keyword>
<dbReference type="CDD" id="cd00424">
    <property type="entry name" value="PolY"/>
    <property type="match status" value="1"/>
</dbReference>
<dbReference type="Pfam" id="PF11799">
    <property type="entry name" value="IMS_C"/>
    <property type="match status" value="1"/>
</dbReference>
<dbReference type="GO" id="GO:0003684">
    <property type="term" value="F:damaged DNA binding"/>
    <property type="evidence" value="ECO:0007669"/>
    <property type="project" value="InterPro"/>
</dbReference>
<dbReference type="GO" id="GO:0005829">
    <property type="term" value="C:cytosol"/>
    <property type="evidence" value="ECO:0007669"/>
    <property type="project" value="TreeGrafter"/>
</dbReference>
<dbReference type="EC" id="2.7.7.7" evidence="3"/>
<evidence type="ECO:0000259" key="6">
    <source>
        <dbReference type="PROSITE" id="PS50173"/>
    </source>
</evidence>
<organism evidence="7 8">
    <name type="scientific">Amphiplicatus metriothermophilus</name>
    <dbReference type="NCBI Taxonomy" id="1519374"/>
    <lineage>
        <taxon>Bacteria</taxon>
        <taxon>Pseudomonadati</taxon>
        <taxon>Pseudomonadota</taxon>
        <taxon>Alphaproteobacteria</taxon>
        <taxon>Parvularculales</taxon>
        <taxon>Parvularculaceae</taxon>
        <taxon>Amphiplicatus</taxon>
    </lineage>
</organism>
<dbReference type="InterPro" id="IPR017961">
    <property type="entry name" value="DNA_pol_Y-fam_little_finger"/>
</dbReference>
<dbReference type="GO" id="GO:0009432">
    <property type="term" value="P:SOS response"/>
    <property type="evidence" value="ECO:0007669"/>
    <property type="project" value="TreeGrafter"/>
</dbReference>
<evidence type="ECO:0000256" key="1">
    <source>
        <dbReference type="ARBA" id="ARBA00010945"/>
    </source>
</evidence>
<protein>
    <recommendedName>
        <fullName evidence="3">DNA-directed DNA polymerase</fullName>
        <ecNumber evidence="3">2.7.7.7</ecNumber>
    </recommendedName>
</protein>
<evidence type="ECO:0000256" key="4">
    <source>
        <dbReference type="ARBA" id="ARBA00025589"/>
    </source>
</evidence>
<dbReference type="GO" id="GO:0042276">
    <property type="term" value="P:error-prone translesion synthesis"/>
    <property type="evidence" value="ECO:0007669"/>
    <property type="project" value="TreeGrafter"/>
</dbReference>
<comment type="function">
    <text evidence="4">Poorly processive, error-prone DNA polymerase involved in untargeted mutagenesis. Copies undamaged DNA at stalled replication forks, which arise in vivo from mismatched or misaligned primer ends. These misaligned primers can be extended by PolIV. Exhibits no 3'-5' exonuclease (proofreading) activity. May be involved in translesional synthesis, in conjunction with the beta clamp from PolIII.</text>
</comment>
<dbReference type="AlphaFoldDB" id="A0A239PU27"/>
<dbReference type="SUPFAM" id="SSF56672">
    <property type="entry name" value="DNA/RNA polymerases"/>
    <property type="match status" value="1"/>
</dbReference>
<dbReference type="InterPro" id="IPR043128">
    <property type="entry name" value="Rev_trsase/Diguanyl_cyclase"/>
</dbReference>
<evidence type="ECO:0000256" key="3">
    <source>
        <dbReference type="ARBA" id="ARBA00012417"/>
    </source>
</evidence>
<proteinExistence type="inferred from homology"/>
<accession>A0A239PU27</accession>
<name>A0A239PU27_9PROT</name>
<dbReference type="InterPro" id="IPR001126">
    <property type="entry name" value="UmuC"/>
</dbReference>
<dbReference type="Proteomes" id="UP000198346">
    <property type="component" value="Unassembled WGS sequence"/>
</dbReference>